<dbReference type="OMA" id="NIAIWTY"/>
<evidence type="ECO:0000256" key="7">
    <source>
        <dbReference type="ARBA" id="ARBA00022989"/>
    </source>
</evidence>
<comment type="subcellular location">
    <subcellularLocation>
        <location evidence="1">Endoplasmic reticulum membrane</location>
        <topology evidence="1">Multi-pass membrane protein</topology>
    </subcellularLocation>
</comment>
<evidence type="ECO:0000256" key="10">
    <source>
        <dbReference type="ARBA" id="ARBA00023136"/>
    </source>
</evidence>
<accession>A0A1G4M867</accession>
<proteinExistence type="inferred from homology"/>
<dbReference type="Pfam" id="PF03694">
    <property type="entry name" value="Erg28"/>
    <property type="match status" value="1"/>
</dbReference>
<dbReference type="PANTHER" id="PTHR15451:SF19">
    <property type="entry name" value="ERGOSTEROL BIOSYNTHETIC PROTEIN 28 HOMOLOG"/>
    <property type="match status" value="1"/>
</dbReference>
<evidence type="ECO:0000313" key="14">
    <source>
        <dbReference type="EMBL" id="SCV99939.1"/>
    </source>
</evidence>
<dbReference type="GO" id="GO:0030674">
    <property type="term" value="F:protein-macromolecule adaptor activity"/>
    <property type="evidence" value="ECO:0007669"/>
    <property type="project" value="TreeGrafter"/>
</dbReference>
<gene>
    <name evidence="14" type="ORF">LAFE_0B05864G</name>
</gene>
<dbReference type="Proteomes" id="UP000190831">
    <property type="component" value="Chromosome B"/>
</dbReference>
<keyword evidence="6" id="KW-0752">Steroid biosynthesis</keyword>
<feature type="transmembrane region" description="Helical" evidence="13">
    <location>
        <begin position="91"/>
        <end position="113"/>
    </location>
</feature>
<evidence type="ECO:0000256" key="9">
    <source>
        <dbReference type="ARBA" id="ARBA00023098"/>
    </source>
</evidence>
<evidence type="ECO:0000256" key="6">
    <source>
        <dbReference type="ARBA" id="ARBA00022955"/>
    </source>
</evidence>
<evidence type="ECO:0000256" key="11">
    <source>
        <dbReference type="ARBA" id="ARBA00023166"/>
    </source>
</evidence>
<dbReference type="GO" id="GO:0016126">
    <property type="term" value="P:sterol biosynthetic process"/>
    <property type="evidence" value="ECO:0007669"/>
    <property type="project" value="UniProtKB-KW"/>
</dbReference>
<dbReference type="InterPro" id="IPR005352">
    <property type="entry name" value="Erg28"/>
</dbReference>
<evidence type="ECO:0000313" key="15">
    <source>
        <dbReference type="Proteomes" id="UP000190831"/>
    </source>
</evidence>
<evidence type="ECO:0000256" key="13">
    <source>
        <dbReference type="SAM" id="Phobius"/>
    </source>
</evidence>
<keyword evidence="5" id="KW-0256">Endoplasmic reticulum</keyword>
<name>A0A1G4M867_LACFM</name>
<keyword evidence="3" id="KW-0444">Lipid biosynthesis</keyword>
<dbReference type="PANTHER" id="PTHR15451">
    <property type="entry name" value="ERGOSTEROL BIOSYNTHETIC PROTEIN 28-RELATED"/>
    <property type="match status" value="1"/>
</dbReference>
<evidence type="ECO:0000256" key="2">
    <source>
        <dbReference type="ARBA" id="ARBA00005377"/>
    </source>
</evidence>
<comment type="similarity">
    <text evidence="2">Belongs to the ERG28 family.</text>
</comment>
<keyword evidence="7 13" id="KW-1133">Transmembrane helix</keyword>
<keyword evidence="9" id="KW-0443">Lipid metabolism</keyword>
<keyword evidence="11" id="KW-1207">Sterol metabolism</keyword>
<evidence type="ECO:0000256" key="4">
    <source>
        <dbReference type="ARBA" id="ARBA00022692"/>
    </source>
</evidence>
<feature type="transmembrane region" description="Helical" evidence="13">
    <location>
        <begin position="26"/>
        <end position="46"/>
    </location>
</feature>
<dbReference type="OrthoDB" id="6485510at2759"/>
<keyword evidence="15" id="KW-1185">Reference proteome</keyword>
<keyword evidence="10 13" id="KW-0472">Membrane</keyword>
<keyword evidence="4 13" id="KW-0812">Transmembrane</keyword>
<keyword evidence="8" id="KW-0756">Sterol biosynthesis</keyword>
<dbReference type="EMBL" id="LT598489">
    <property type="protein sequence ID" value="SCV99939.1"/>
    <property type="molecule type" value="Genomic_DNA"/>
</dbReference>
<feature type="transmembrane region" description="Helical" evidence="13">
    <location>
        <begin position="67"/>
        <end position="85"/>
    </location>
</feature>
<sequence>MLSFQQVLESTQTALKSMPPGYLPKWLLFISVVSVFNSIQTYISGLELTRRVYERKPAETTHLSARTFGTWTFISCVIRFYGALYLQEEHIFQLVFISYLVALVHFGSELLIFGTCKIGKGFMGPLVVSTTSLLWMYNQKEYYTGKGW</sequence>
<evidence type="ECO:0000256" key="12">
    <source>
        <dbReference type="ARBA" id="ARBA00023221"/>
    </source>
</evidence>
<dbReference type="AlphaFoldDB" id="A0A1G4M867"/>
<evidence type="ECO:0000256" key="3">
    <source>
        <dbReference type="ARBA" id="ARBA00022516"/>
    </source>
</evidence>
<keyword evidence="12" id="KW-0753">Steroid metabolism</keyword>
<organism evidence="14 15">
    <name type="scientific">Lachancea fermentati</name>
    <name type="common">Zygosaccharomyces fermentati</name>
    <dbReference type="NCBI Taxonomy" id="4955"/>
    <lineage>
        <taxon>Eukaryota</taxon>
        <taxon>Fungi</taxon>
        <taxon>Dikarya</taxon>
        <taxon>Ascomycota</taxon>
        <taxon>Saccharomycotina</taxon>
        <taxon>Saccharomycetes</taxon>
        <taxon>Saccharomycetales</taxon>
        <taxon>Saccharomycetaceae</taxon>
        <taxon>Lachancea</taxon>
    </lineage>
</organism>
<evidence type="ECO:0000256" key="5">
    <source>
        <dbReference type="ARBA" id="ARBA00022824"/>
    </source>
</evidence>
<dbReference type="STRING" id="4955.A0A1G4M867"/>
<protein>
    <submittedName>
        <fullName evidence="14">LAFE_0B05864g1_1</fullName>
    </submittedName>
</protein>
<dbReference type="GO" id="GO:0005789">
    <property type="term" value="C:endoplasmic reticulum membrane"/>
    <property type="evidence" value="ECO:0007669"/>
    <property type="project" value="UniProtKB-SubCell"/>
</dbReference>
<evidence type="ECO:0000256" key="1">
    <source>
        <dbReference type="ARBA" id="ARBA00004477"/>
    </source>
</evidence>
<reference evidence="15" key="1">
    <citation type="submission" date="2016-03" db="EMBL/GenBank/DDBJ databases">
        <authorList>
            <person name="Devillers H."/>
        </authorList>
    </citation>
    <scope>NUCLEOTIDE SEQUENCE [LARGE SCALE GENOMIC DNA]</scope>
</reference>
<evidence type="ECO:0000256" key="8">
    <source>
        <dbReference type="ARBA" id="ARBA00023011"/>
    </source>
</evidence>